<keyword evidence="6" id="KW-0249">Electron transport</keyword>
<reference evidence="8 9" key="1">
    <citation type="journal article" date="2014" name="Nature">
        <title>An environmental bacterial taxon with a large and distinct metabolic repertoire.</title>
        <authorList>
            <person name="Wilson M.C."/>
            <person name="Mori T."/>
            <person name="Ruckert C."/>
            <person name="Uria A.R."/>
            <person name="Helf M.J."/>
            <person name="Takada K."/>
            <person name="Gernert C."/>
            <person name="Steffens U.A."/>
            <person name="Heycke N."/>
            <person name="Schmitt S."/>
            <person name="Rinke C."/>
            <person name="Helfrich E.J."/>
            <person name="Brachmann A.O."/>
            <person name="Gurgui C."/>
            <person name="Wakimoto T."/>
            <person name="Kracht M."/>
            <person name="Crusemann M."/>
            <person name="Hentschel U."/>
            <person name="Abe I."/>
            <person name="Matsunaga S."/>
            <person name="Kalinowski J."/>
            <person name="Takeyama H."/>
            <person name="Piel J."/>
        </authorList>
    </citation>
    <scope>NUCLEOTIDE SEQUENCE [LARGE SCALE GENOMIC DNA]</scope>
    <source>
        <strain evidence="9">TSY1</strain>
    </source>
</reference>
<comment type="function">
    <text evidence="6">Component of a complex that catalyzes the oxidation of glycolate to glyoxylate.</text>
</comment>
<evidence type="ECO:0000259" key="7">
    <source>
        <dbReference type="PROSITE" id="PS51379"/>
    </source>
</evidence>
<feature type="domain" description="4Fe-4S ferredoxin-type" evidence="7">
    <location>
        <begin position="59"/>
        <end position="83"/>
    </location>
</feature>
<evidence type="ECO:0000313" key="8">
    <source>
        <dbReference type="EMBL" id="ETX01544.1"/>
    </source>
</evidence>
<dbReference type="InterPro" id="IPR009051">
    <property type="entry name" value="Helical_ferredxn"/>
</dbReference>
<name>W4LU09_ENTF1</name>
<dbReference type="InterPro" id="IPR004017">
    <property type="entry name" value="Cys_rich_dom"/>
</dbReference>
<keyword evidence="5 6" id="KW-0411">Iron-sulfur</keyword>
<comment type="catalytic activity">
    <reaction evidence="6">
        <text>glycolate + A = glyoxylate + AH2</text>
        <dbReference type="Rhea" id="RHEA:21264"/>
        <dbReference type="ChEBI" id="CHEBI:13193"/>
        <dbReference type="ChEBI" id="CHEBI:17499"/>
        <dbReference type="ChEBI" id="CHEBI:29805"/>
        <dbReference type="ChEBI" id="CHEBI:36655"/>
        <dbReference type="EC" id="1.1.99.14"/>
    </reaction>
</comment>
<keyword evidence="4 6" id="KW-0408">Iron</keyword>
<dbReference type="InterPro" id="IPR017896">
    <property type="entry name" value="4Fe4S_Fe-S-bd"/>
</dbReference>
<keyword evidence="9" id="KW-1185">Reference proteome</keyword>
<evidence type="ECO:0000256" key="6">
    <source>
        <dbReference type="PIRNR" id="PIRNR000139"/>
    </source>
</evidence>
<dbReference type="PATRIC" id="fig|1429438.4.peg.1514"/>
<accession>W4LU09</accession>
<evidence type="ECO:0000256" key="3">
    <source>
        <dbReference type="ARBA" id="ARBA00022737"/>
    </source>
</evidence>
<dbReference type="PIRSF" id="PIRSF000139">
    <property type="entry name" value="Glc_ox_4Fe-4S"/>
    <property type="match status" value="1"/>
</dbReference>
<evidence type="ECO:0000256" key="5">
    <source>
        <dbReference type="ARBA" id="ARBA00023014"/>
    </source>
</evidence>
<protein>
    <recommendedName>
        <fullName evidence="6">Glycolate oxidase iron-sulfur subunit</fullName>
        <ecNumber evidence="6">1.1.99.14</ecNumber>
    </recommendedName>
</protein>
<feature type="domain" description="4Fe-4S ferredoxin-type" evidence="7">
    <location>
        <begin position="10"/>
        <end position="39"/>
    </location>
</feature>
<dbReference type="PROSITE" id="PS51379">
    <property type="entry name" value="4FE4S_FER_2"/>
    <property type="match status" value="2"/>
</dbReference>
<dbReference type="AlphaFoldDB" id="W4LU09"/>
<organism evidence="8 9">
    <name type="scientific">Entotheonella factor</name>
    <dbReference type="NCBI Taxonomy" id="1429438"/>
    <lineage>
        <taxon>Bacteria</taxon>
        <taxon>Pseudomonadati</taxon>
        <taxon>Nitrospinota/Tectimicrobiota group</taxon>
        <taxon>Candidatus Tectimicrobiota</taxon>
        <taxon>Candidatus Entotheonellia</taxon>
        <taxon>Candidatus Entotheonellales</taxon>
        <taxon>Candidatus Entotheonellaceae</taxon>
        <taxon>Candidatus Entotheonella</taxon>
    </lineage>
</organism>
<dbReference type="InterPro" id="IPR012257">
    <property type="entry name" value="Glc_ox_4Fe-4S"/>
</dbReference>
<dbReference type="InterPro" id="IPR017900">
    <property type="entry name" value="4Fe4S_Fe_S_CS"/>
</dbReference>
<keyword evidence="2 6" id="KW-0479">Metal-binding</keyword>
<gene>
    <name evidence="8" type="ORF">ETSY1_06970</name>
</gene>
<dbReference type="Proteomes" id="UP000019141">
    <property type="component" value="Unassembled WGS sequence"/>
</dbReference>
<evidence type="ECO:0000256" key="1">
    <source>
        <dbReference type="ARBA" id="ARBA00022485"/>
    </source>
</evidence>
<dbReference type="EMBL" id="AZHW01000222">
    <property type="protein sequence ID" value="ETX01544.1"/>
    <property type="molecule type" value="Genomic_DNA"/>
</dbReference>
<dbReference type="HOGENOM" id="CLU_023081_0_1_7"/>
<dbReference type="Pfam" id="PF02754">
    <property type="entry name" value="CCG"/>
    <property type="match status" value="2"/>
</dbReference>
<dbReference type="SUPFAM" id="SSF54862">
    <property type="entry name" value="4Fe-4S ferredoxins"/>
    <property type="match status" value="1"/>
</dbReference>
<comment type="caution">
    <text evidence="8">The sequence shown here is derived from an EMBL/GenBank/DDBJ whole genome shotgun (WGS) entry which is preliminary data.</text>
</comment>
<dbReference type="EC" id="1.1.99.14" evidence="6"/>
<keyword evidence="1 6" id="KW-0004">4Fe-4S</keyword>
<dbReference type="GO" id="GO:0046872">
    <property type="term" value="F:metal ion binding"/>
    <property type="evidence" value="ECO:0007669"/>
    <property type="project" value="UniProtKB-UniRule"/>
</dbReference>
<evidence type="ECO:0000256" key="4">
    <source>
        <dbReference type="ARBA" id="ARBA00023004"/>
    </source>
</evidence>
<keyword evidence="3" id="KW-0677">Repeat</keyword>
<sequence length="435" mass="47000">MTVAPSSLLHELQQAETSCIKCGFCLPTCPTYRLTGSEAASPRGRIDLMQAVAYGELEAEEIYDQLDLCLGCRACETACPAGVEFGKLLETGRAVARVGAKPSRLEAWLRYVGLHVLLTSPGGLWVVAGLLRFYQVSGLQTLLRNRGWLERLSPAMAAAEAAMPVIPATMVRQRVPSETAPEGEVRDTVAMLTGCVMPELLPQVNHATVHVLAANGYGVMAPPAQRCCGALQAHAGELEKARQLAKHNIEVFESTGASRVVVNSAGCGAMTKDYGHLLSGDAEFANRAQAFSQRVCDISELLAAAPLRGKLRPLPMRVAYDDPCHLLHGQRVHEQPRTLLRQVPELELLEVPEGDWCCGSAGIYNLVHAEMAQALLDRKMEHMASIQPQLIVTGNPGCLLQLRQGVKRHQLDVEVMHPIEVLAQAYTPATPASSA</sequence>
<keyword evidence="6" id="KW-0813">Transport</keyword>
<dbReference type="GO" id="GO:0051539">
    <property type="term" value="F:4 iron, 4 sulfur cluster binding"/>
    <property type="evidence" value="ECO:0007669"/>
    <property type="project" value="UniProtKB-UniRule"/>
</dbReference>
<comment type="cofactor">
    <cofactor evidence="6">
        <name>[4Fe-4S] cluster</name>
        <dbReference type="ChEBI" id="CHEBI:49883"/>
    </cofactor>
    <text evidence="6">Binds 2 [4Fe-4S] clusters.</text>
</comment>
<comment type="catalytic activity">
    <reaction evidence="6">
        <text>(R)-lactate + A = pyruvate + AH2</text>
        <dbReference type="Rhea" id="RHEA:15089"/>
        <dbReference type="ChEBI" id="CHEBI:13193"/>
        <dbReference type="ChEBI" id="CHEBI:15361"/>
        <dbReference type="ChEBI" id="CHEBI:16004"/>
        <dbReference type="ChEBI" id="CHEBI:17499"/>
    </reaction>
</comment>
<evidence type="ECO:0000256" key="2">
    <source>
        <dbReference type="ARBA" id="ARBA00022723"/>
    </source>
</evidence>
<dbReference type="PANTHER" id="PTHR32479:SF17">
    <property type="entry name" value="GLYCOLATE OXIDASE IRON-SULFUR SUBUNIT"/>
    <property type="match status" value="1"/>
</dbReference>
<dbReference type="Gene3D" id="1.10.1060.10">
    <property type="entry name" value="Alpha-helical ferredoxin"/>
    <property type="match status" value="1"/>
</dbReference>
<dbReference type="Pfam" id="PF13183">
    <property type="entry name" value="Fer4_8"/>
    <property type="match status" value="1"/>
</dbReference>
<dbReference type="PANTHER" id="PTHR32479">
    <property type="entry name" value="GLYCOLATE OXIDASE IRON-SULFUR SUBUNIT"/>
    <property type="match status" value="1"/>
</dbReference>
<evidence type="ECO:0000313" key="9">
    <source>
        <dbReference type="Proteomes" id="UP000019141"/>
    </source>
</evidence>
<dbReference type="GO" id="GO:0019154">
    <property type="term" value="F:glycolate dehydrogenase activity"/>
    <property type="evidence" value="ECO:0007669"/>
    <property type="project" value="UniProtKB-EC"/>
</dbReference>
<proteinExistence type="predicted"/>
<dbReference type="PROSITE" id="PS00198">
    <property type="entry name" value="4FE4S_FER_1"/>
    <property type="match status" value="1"/>
</dbReference>